<evidence type="ECO:0000259" key="3">
    <source>
        <dbReference type="PROSITE" id="PS50835"/>
    </source>
</evidence>
<keyword evidence="2" id="KW-1015">Disulfide bond</keyword>
<dbReference type="STRING" id="75743.A0A401PTV0"/>
<dbReference type="PANTHER" id="PTHR11481:SF60">
    <property type="entry name" value="IG-LIKE DOMAIN-CONTAINING PROTEIN"/>
    <property type="match status" value="1"/>
</dbReference>
<dbReference type="SUPFAM" id="SSF48726">
    <property type="entry name" value="Immunoglobulin"/>
    <property type="match status" value="2"/>
</dbReference>
<sequence>MSRADVCVIYISVRKCISLNNRKIQPLNAEEKELQQKPRRVSNFFQIKVDIPSECRIYPITSEDEDEDCHCPHKDSAKEVICPWEIEAAQGMSQGVTINSVHVKYDAEADENIREGSKITLTCSASILKQQMEALQIVYLFYKGEEKGVLLKNVTSDERETQCIIQSARVSHSGYYHCVVEAGSEKKKSESIFITVKGKLQTPLLSIQPMNVTVGDSIVLRCASEEIPPLLFIFFKEKGQKSQRLKDVNSNNKSAVHQLKVIANTDKNYSCKVRFVLELQHQSQWPGFWLAHCSSVPAPSIPTNKAQTSHRSVFINWT</sequence>
<keyword evidence="1" id="KW-0732">Signal</keyword>
<proteinExistence type="predicted"/>
<dbReference type="InterPro" id="IPR050488">
    <property type="entry name" value="Ig_Fc_receptor"/>
</dbReference>
<protein>
    <recommendedName>
        <fullName evidence="3">Ig-like domain-containing protein</fullName>
    </recommendedName>
</protein>
<comment type="caution">
    <text evidence="4">The sequence shown here is derived from an EMBL/GenBank/DDBJ whole genome shotgun (WGS) entry which is preliminary data.</text>
</comment>
<dbReference type="InterPro" id="IPR013783">
    <property type="entry name" value="Ig-like_fold"/>
</dbReference>
<dbReference type="OrthoDB" id="9950534at2759"/>
<dbReference type="EMBL" id="BFAA01012698">
    <property type="protein sequence ID" value="GCB76535.1"/>
    <property type="molecule type" value="Genomic_DNA"/>
</dbReference>
<dbReference type="GO" id="GO:0004888">
    <property type="term" value="F:transmembrane signaling receptor activity"/>
    <property type="evidence" value="ECO:0007669"/>
    <property type="project" value="TreeGrafter"/>
</dbReference>
<keyword evidence="5" id="KW-1185">Reference proteome</keyword>
<name>A0A401PTV0_SCYTO</name>
<dbReference type="Pfam" id="PF13895">
    <property type="entry name" value="Ig_2"/>
    <property type="match status" value="1"/>
</dbReference>
<dbReference type="Proteomes" id="UP000288216">
    <property type="component" value="Unassembled WGS sequence"/>
</dbReference>
<dbReference type="InterPro" id="IPR007110">
    <property type="entry name" value="Ig-like_dom"/>
</dbReference>
<evidence type="ECO:0000313" key="5">
    <source>
        <dbReference type="Proteomes" id="UP000288216"/>
    </source>
</evidence>
<dbReference type="PANTHER" id="PTHR11481">
    <property type="entry name" value="IMMUNOGLOBULIN FC RECEPTOR"/>
    <property type="match status" value="1"/>
</dbReference>
<dbReference type="InterPro" id="IPR036179">
    <property type="entry name" value="Ig-like_dom_sf"/>
</dbReference>
<feature type="domain" description="Ig-like" evidence="3">
    <location>
        <begin position="203"/>
        <end position="273"/>
    </location>
</feature>
<accession>A0A401PTV0</accession>
<evidence type="ECO:0000256" key="1">
    <source>
        <dbReference type="ARBA" id="ARBA00022729"/>
    </source>
</evidence>
<organism evidence="4 5">
    <name type="scientific">Scyliorhinus torazame</name>
    <name type="common">Cloudy catshark</name>
    <name type="synonym">Catulus torazame</name>
    <dbReference type="NCBI Taxonomy" id="75743"/>
    <lineage>
        <taxon>Eukaryota</taxon>
        <taxon>Metazoa</taxon>
        <taxon>Chordata</taxon>
        <taxon>Craniata</taxon>
        <taxon>Vertebrata</taxon>
        <taxon>Chondrichthyes</taxon>
        <taxon>Elasmobranchii</taxon>
        <taxon>Galeomorphii</taxon>
        <taxon>Galeoidea</taxon>
        <taxon>Carcharhiniformes</taxon>
        <taxon>Scyliorhinidae</taxon>
        <taxon>Scyliorhinus</taxon>
    </lineage>
</organism>
<dbReference type="InterPro" id="IPR003599">
    <property type="entry name" value="Ig_sub"/>
</dbReference>
<dbReference type="PROSITE" id="PS50835">
    <property type="entry name" value="IG_LIKE"/>
    <property type="match status" value="2"/>
</dbReference>
<reference evidence="4 5" key="1">
    <citation type="journal article" date="2018" name="Nat. Ecol. Evol.">
        <title>Shark genomes provide insights into elasmobranch evolution and the origin of vertebrates.</title>
        <authorList>
            <person name="Hara Y"/>
            <person name="Yamaguchi K"/>
            <person name="Onimaru K"/>
            <person name="Kadota M"/>
            <person name="Koyanagi M"/>
            <person name="Keeley SD"/>
            <person name="Tatsumi K"/>
            <person name="Tanaka K"/>
            <person name="Motone F"/>
            <person name="Kageyama Y"/>
            <person name="Nozu R"/>
            <person name="Adachi N"/>
            <person name="Nishimura O"/>
            <person name="Nakagawa R"/>
            <person name="Tanegashima C"/>
            <person name="Kiyatake I"/>
            <person name="Matsumoto R"/>
            <person name="Murakumo K"/>
            <person name="Nishida K"/>
            <person name="Terakita A"/>
            <person name="Kuratani S"/>
            <person name="Sato K"/>
            <person name="Hyodo S Kuraku.S."/>
        </authorList>
    </citation>
    <scope>NUCLEOTIDE SEQUENCE [LARGE SCALE GENOMIC DNA]</scope>
</reference>
<dbReference type="Gene3D" id="2.60.40.10">
    <property type="entry name" value="Immunoglobulins"/>
    <property type="match status" value="2"/>
</dbReference>
<dbReference type="GO" id="GO:0007166">
    <property type="term" value="P:cell surface receptor signaling pathway"/>
    <property type="evidence" value="ECO:0007669"/>
    <property type="project" value="TreeGrafter"/>
</dbReference>
<dbReference type="SMART" id="SM00409">
    <property type="entry name" value="IG"/>
    <property type="match status" value="1"/>
</dbReference>
<gene>
    <name evidence="4" type="ORF">scyTo_0018351</name>
</gene>
<feature type="domain" description="Ig-like" evidence="3">
    <location>
        <begin position="83"/>
        <end position="195"/>
    </location>
</feature>
<evidence type="ECO:0000313" key="4">
    <source>
        <dbReference type="EMBL" id="GCB76535.1"/>
    </source>
</evidence>
<dbReference type="AlphaFoldDB" id="A0A401PTV0"/>
<evidence type="ECO:0000256" key="2">
    <source>
        <dbReference type="ARBA" id="ARBA00023157"/>
    </source>
</evidence>
<dbReference type="GO" id="GO:0009897">
    <property type="term" value="C:external side of plasma membrane"/>
    <property type="evidence" value="ECO:0007669"/>
    <property type="project" value="TreeGrafter"/>
</dbReference>